<evidence type="ECO:0000313" key="2">
    <source>
        <dbReference type="Proteomes" id="UP000183832"/>
    </source>
</evidence>
<organism evidence="1 2">
    <name type="scientific">Clunio marinus</name>
    <dbReference type="NCBI Taxonomy" id="568069"/>
    <lineage>
        <taxon>Eukaryota</taxon>
        <taxon>Metazoa</taxon>
        <taxon>Ecdysozoa</taxon>
        <taxon>Arthropoda</taxon>
        <taxon>Hexapoda</taxon>
        <taxon>Insecta</taxon>
        <taxon>Pterygota</taxon>
        <taxon>Neoptera</taxon>
        <taxon>Endopterygota</taxon>
        <taxon>Diptera</taxon>
        <taxon>Nematocera</taxon>
        <taxon>Chironomoidea</taxon>
        <taxon>Chironomidae</taxon>
        <taxon>Clunio</taxon>
    </lineage>
</organism>
<dbReference type="AlphaFoldDB" id="A0A1J1IGR2"/>
<name>A0A1J1IGR2_9DIPT</name>
<keyword evidence="2" id="KW-1185">Reference proteome</keyword>
<gene>
    <name evidence="1" type="ORF">CLUMA_CG012777</name>
</gene>
<protein>
    <submittedName>
        <fullName evidence="1">CLUMA_CG012777, isoform A</fullName>
    </submittedName>
</protein>
<evidence type="ECO:0000313" key="1">
    <source>
        <dbReference type="EMBL" id="CRK99403.1"/>
    </source>
</evidence>
<reference evidence="1 2" key="1">
    <citation type="submission" date="2015-04" db="EMBL/GenBank/DDBJ databases">
        <authorList>
            <person name="Syromyatnikov M.Y."/>
            <person name="Popov V.N."/>
        </authorList>
    </citation>
    <scope>NUCLEOTIDE SEQUENCE [LARGE SCALE GENOMIC DNA]</scope>
</reference>
<sequence>MKKEEYDHLIACIKISFKGHVSISRQYICIRKRSILPILEDAFLTRVSTHDSNALKINVSKPWRFLFMANSKFELNLNLNSKGRLQVMLLISSLDLHRSFPDIYLMTP</sequence>
<dbReference type="Proteomes" id="UP000183832">
    <property type="component" value="Unassembled WGS sequence"/>
</dbReference>
<accession>A0A1J1IGR2</accession>
<proteinExistence type="predicted"/>
<dbReference type="EMBL" id="CVRI01000050">
    <property type="protein sequence ID" value="CRK99403.1"/>
    <property type="molecule type" value="Genomic_DNA"/>
</dbReference>